<comment type="cofactor">
    <cofactor evidence="1 6">
        <name>Zn(2+)</name>
        <dbReference type="ChEBI" id="CHEBI:29105"/>
    </cofactor>
</comment>
<dbReference type="RefSeq" id="WP_177212632.1">
    <property type="nucleotide sequence ID" value="NZ_FOSW01000002.1"/>
</dbReference>
<evidence type="ECO:0000313" key="9">
    <source>
        <dbReference type="Proteomes" id="UP000199152"/>
    </source>
</evidence>
<dbReference type="EMBL" id="FOSW01000002">
    <property type="protein sequence ID" value="SFK55681.1"/>
    <property type="molecule type" value="Genomic_DNA"/>
</dbReference>
<dbReference type="SMART" id="SM00829">
    <property type="entry name" value="PKS_ER"/>
    <property type="match status" value="1"/>
</dbReference>
<dbReference type="InterPro" id="IPR011032">
    <property type="entry name" value="GroES-like_sf"/>
</dbReference>
<evidence type="ECO:0000256" key="6">
    <source>
        <dbReference type="RuleBase" id="RU361277"/>
    </source>
</evidence>
<evidence type="ECO:0000256" key="2">
    <source>
        <dbReference type="ARBA" id="ARBA00008072"/>
    </source>
</evidence>
<dbReference type="Pfam" id="PF08240">
    <property type="entry name" value="ADH_N"/>
    <property type="match status" value="1"/>
</dbReference>
<dbReference type="GO" id="GO:0016491">
    <property type="term" value="F:oxidoreductase activity"/>
    <property type="evidence" value="ECO:0007669"/>
    <property type="project" value="UniProtKB-KW"/>
</dbReference>
<evidence type="ECO:0000256" key="4">
    <source>
        <dbReference type="ARBA" id="ARBA00022833"/>
    </source>
</evidence>
<proteinExistence type="inferred from homology"/>
<gene>
    <name evidence="8" type="ORF">SAMN04488085_102232</name>
</gene>
<evidence type="ECO:0000256" key="1">
    <source>
        <dbReference type="ARBA" id="ARBA00001947"/>
    </source>
</evidence>
<dbReference type="STRING" id="504800.SAMN04488085_102232"/>
<comment type="similarity">
    <text evidence="2 6">Belongs to the zinc-containing alcohol dehydrogenase family.</text>
</comment>
<evidence type="ECO:0000313" key="8">
    <source>
        <dbReference type="EMBL" id="SFK55681.1"/>
    </source>
</evidence>
<keyword evidence="5" id="KW-0560">Oxidoreductase</keyword>
<dbReference type="InParanoid" id="A0A1I4AIC2"/>
<keyword evidence="3 6" id="KW-0479">Metal-binding</keyword>
<dbReference type="Gene3D" id="3.40.50.720">
    <property type="entry name" value="NAD(P)-binding Rossmann-like Domain"/>
    <property type="match status" value="1"/>
</dbReference>
<dbReference type="InterPro" id="IPR036291">
    <property type="entry name" value="NAD(P)-bd_dom_sf"/>
</dbReference>
<evidence type="ECO:0000259" key="7">
    <source>
        <dbReference type="SMART" id="SM00829"/>
    </source>
</evidence>
<feature type="domain" description="Enoyl reductase (ER)" evidence="7">
    <location>
        <begin position="8"/>
        <end position="343"/>
    </location>
</feature>
<dbReference type="Pfam" id="PF00107">
    <property type="entry name" value="ADH_zinc_N"/>
    <property type="match status" value="1"/>
</dbReference>
<organism evidence="8 9">
    <name type="scientific">Geodermatophilus ruber</name>
    <dbReference type="NCBI Taxonomy" id="504800"/>
    <lineage>
        <taxon>Bacteria</taxon>
        <taxon>Bacillati</taxon>
        <taxon>Actinomycetota</taxon>
        <taxon>Actinomycetes</taxon>
        <taxon>Geodermatophilales</taxon>
        <taxon>Geodermatophilaceae</taxon>
        <taxon>Geodermatophilus</taxon>
    </lineage>
</organism>
<dbReference type="PANTHER" id="PTHR43161">
    <property type="entry name" value="SORBITOL DEHYDROGENASE"/>
    <property type="match status" value="1"/>
</dbReference>
<dbReference type="InterPro" id="IPR002328">
    <property type="entry name" value="ADH_Zn_CS"/>
</dbReference>
<keyword evidence="9" id="KW-1185">Reference proteome</keyword>
<reference evidence="9" key="1">
    <citation type="submission" date="2016-10" db="EMBL/GenBank/DDBJ databases">
        <authorList>
            <person name="Varghese N."/>
            <person name="Submissions S."/>
        </authorList>
    </citation>
    <scope>NUCLEOTIDE SEQUENCE [LARGE SCALE GENOMIC DNA]</scope>
    <source>
        <strain evidence="9">DSM 45317</strain>
    </source>
</reference>
<dbReference type="InterPro" id="IPR020843">
    <property type="entry name" value="ER"/>
</dbReference>
<dbReference type="InterPro" id="IPR013154">
    <property type="entry name" value="ADH-like_N"/>
</dbReference>
<dbReference type="SUPFAM" id="SSF50129">
    <property type="entry name" value="GroES-like"/>
    <property type="match status" value="1"/>
</dbReference>
<dbReference type="Proteomes" id="UP000199152">
    <property type="component" value="Unassembled WGS sequence"/>
</dbReference>
<dbReference type="Gene3D" id="3.90.180.10">
    <property type="entry name" value="Medium-chain alcohol dehydrogenases, catalytic domain"/>
    <property type="match status" value="1"/>
</dbReference>
<keyword evidence="4 6" id="KW-0862">Zinc</keyword>
<accession>A0A1I4AIC2</accession>
<dbReference type="InterPro" id="IPR013149">
    <property type="entry name" value="ADH-like_C"/>
</dbReference>
<dbReference type="PROSITE" id="PS00059">
    <property type="entry name" value="ADH_ZINC"/>
    <property type="match status" value="1"/>
</dbReference>
<evidence type="ECO:0000256" key="5">
    <source>
        <dbReference type="ARBA" id="ARBA00023002"/>
    </source>
</evidence>
<name>A0A1I4AIC2_9ACTN</name>
<dbReference type="AlphaFoldDB" id="A0A1I4AIC2"/>
<sequence length="346" mass="35790">MRSARWKGIRSISLDEVPDPQPGPHDVVLDVQACGICGSDVHAYAEGAWITEGAPMGHEFAGTVAEVGAEVAGIGVGDRVAVIPMGPCGACPQCTVGHPNLCADLSNSARGGLSDRVLVPHAALGRQLYRMPDTLTFEEGAFLEPLSVATRAVRSAAPDLDGPILVTGLGSIGQCVLRVLRAYGATDVLGVDVSPPRLAVAAATGAAVLDSRAEDLRQHVLDRWGTTVSPYQRGGNVGTVFECSGALPVLDVLPELTAPAGTISIAGLTSSTPHVDLNTVAQKELRLLGSFAYTPPDSAEAFGLLAEGRVQVAPLVSHRVPLSRVEEALETQHAVDGSVKVVVVAD</sequence>
<dbReference type="PANTHER" id="PTHR43161:SF26">
    <property type="entry name" value="GALACTITOL 1-PHOSPHATE 5-DEHYDROGENASE"/>
    <property type="match status" value="1"/>
</dbReference>
<protein>
    <submittedName>
        <fullName evidence="8">(R,R)-butanediol dehydrogenase / meso-butanediol dehydrogenase / diacetyl reductase/L-iditol 2-dehydrogenase</fullName>
    </submittedName>
</protein>
<dbReference type="GO" id="GO:0008270">
    <property type="term" value="F:zinc ion binding"/>
    <property type="evidence" value="ECO:0007669"/>
    <property type="project" value="InterPro"/>
</dbReference>
<evidence type="ECO:0000256" key="3">
    <source>
        <dbReference type="ARBA" id="ARBA00022723"/>
    </source>
</evidence>
<dbReference type="SUPFAM" id="SSF51735">
    <property type="entry name" value="NAD(P)-binding Rossmann-fold domains"/>
    <property type="match status" value="1"/>
</dbReference>